<dbReference type="AlphaFoldDB" id="A0A0A9EKI9"/>
<dbReference type="EMBL" id="GBRH01199505">
    <property type="protein sequence ID" value="JAD98390.1"/>
    <property type="molecule type" value="Transcribed_RNA"/>
</dbReference>
<feature type="compositionally biased region" description="Low complexity" evidence="1">
    <location>
        <begin position="9"/>
        <end position="28"/>
    </location>
</feature>
<reference evidence="2" key="2">
    <citation type="journal article" date="2015" name="Data Brief">
        <title>Shoot transcriptome of the giant reed, Arundo donax.</title>
        <authorList>
            <person name="Barrero R.A."/>
            <person name="Guerrero F.D."/>
            <person name="Moolhuijzen P."/>
            <person name="Goolsby J.A."/>
            <person name="Tidwell J."/>
            <person name="Bellgard S.E."/>
            <person name="Bellgard M.I."/>
        </authorList>
    </citation>
    <scope>NUCLEOTIDE SEQUENCE</scope>
    <source>
        <tissue evidence="2">Shoot tissue taken approximately 20 cm above the soil surface</tissue>
    </source>
</reference>
<evidence type="ECO:0000256" key="1">
    <source>
        <dbReference type="SAM" id="MobiDB-lite"/>
    </source>
</evidence>
<accession>A0A0A9EKI9</accession>
<protein>
    <submittedName>
        <fullName evidence="2">PtrProT4</fullName>
    </submittedName>
</protein>
<name>A0A0A9EKI9_ARUDO</name>
<organism evidence="2">
    <name type="scientific">Arundo donax</name>
    <name type="common">Giant reed</name>
    <name type="synonym">Donax arundinaceus</name>
    <dbReference type="NCBI Taxonomy" id="35708"/>
    <lineage>
        <taxon>Eukaryota</taxon>
        <taxon>Viridiplantae</taxon>
        <taxon>Streptophyta</taxon>
        <taxon>Embryophyta</taxon>
        <taxon>Tracheophyta</taxon>
        <taxon>Spermatophyta</taxon>
        <taxon>Magnoliopsida</taxon>
        <taxon>Liliopsida</taxon>
        <taxon>Poales</taxon>
        <taxon>Poaceae</taxon>
        <taxon>PACMAD clade</taxon>
        <taxon>Arundinoideae</taxon>
        <taxon>Arundineae</taxon>
        <taxon>Arundo</taxon>
    </lineage>
</organism>
<feature type="region of interest" description="Disordered" evidence="1">
    <location>
        <begin position="1"/>
        <end position="38"/>
    </location>
</feature>
<sequence>MRWRRRWRPAVTPSARSSTPAPSSSSSPKGHGCTAGTT</sequence>
<reference evidence="2" key="1">
    <citation type="submission" date="2014-09" db="EMBL/GenBank/DDBJ databases">
        <authorList>
            <person name="Magalhaes I.L.F."/>
            <person name="Oliveira U."/>
            <person name="Santos F.R."/>
            <person name="Vidigal T.H.D.A."/>
            <person name="Brescovit A.D."/>
            <person name="Santos A.J."/>
        </authorList>
    </citation>
    <scope>NUCLEOTIDE SEQUENCE</scope>
    <source>
        <tissue evidence="2">Shoot tissue taken approximately 20 cm above the soil surface</tissue>
    </source>
</reference>
<proteinExistence type="predicted"/>
<evidence type="ECO:0000313" key="2">
    <source>
        <dbReference type="EMBL" id="JAD98390.1"/>
    </source>
</evidence>